<gene>
    <name evidence="1" type="ORF">NRB56_54260</name>
</gene>
<organism evidence="1 2">
    <name type="scientific">Nocardia aurantia</name>
    <dbReference type="NCBI Taxonomy" id="2585199"/>
    <lineage>
        <taxon>Bacteria</taxon>
        <taxon>Bacillati</taxon>
        <taxon>Actinomycetota</taxon>
        <taxon>Actinomycetes</taxon>
        <taxon>Mycobacteriales</taxon>
        <taxon>Nocardiaceae</taxon>
        <taxon>Nocardia</taxon>
    </lineage>
</organism>
<dbReference type="EMBL" id="WEGI01000012">
    <property type="protein sequence ID" value="MQY29833.1"/>
    <property type="molecule type" value="Genomic_DNA"/>
</dbReference>
<reference evidence="1 2" key="1">
    <citation type="submission" date="2019-10" db="EMBL/GenBank/DDBJ databases">
        <title>Nocardia macrotermitis sp. nov. and Nocardia aurantia sp. nov., isolated from the gut of fungus growing-termite Macrotermes natalensis.</title>
        <authorList>
            <person name="Benndorf R."/>
            <person name="Schwitalla J."/>
            <person name="Martin K."/>
            <person name="De Beer W."/>
            <person name="Kaster A.-K."/>
            <person name="Vollmers J."/>
            <person name="Poulsen M."/>
            <person name="Beemelmanns C."/>
        </authorList>
    </citation>
    <scope>NUCLEOTIDE SEQUENCE [LARGE SCALE GENOMIC DNA]</scope>
    <source>
        <strain evidence="1 2">RB56</strain>
    </source>
</reference>
<proteinExistence type="predicted"/>
<keyword evidence="2" id="KW-1185">Reference proteome</keyword>
<comment type="caution">
    <text evidence="1">The sequence shown here is derived from an EMBL/GenBank/DDBJ whole genome shotgun (WGS) entry which is preliminary data.</text>
</comment>
<dbReference type="AlphaFoldDB" id="A0A7K0DVM1"/>
<dbReference type="Proteomes" id="UP000431401">
    <property type="component" value="Unassembled WGS sequence"/>
</dbReference>
<sequence length="137" mass="15409">MQTTNFGMHDHSTVLVETMIQQLPATWDMRASQAGMAFLGLSKPKSAPSAWYGIRRVGSAWPEPQLSDVLRRYWRNTAQTRASLFRPHSAHPLRVQKGNASLAGQAAIRSEFDPRQIELSQLRAPFAIPAHHHRRSA</sequence>
<protein>
    <submittedName>
        <fullName evidence="1">Uncharacterized protein</fullName>
    </submittedName>
</protein>
<name>A0A7K0DVM1_9NOCA</name>
<evidence type="ECO:0000313" key="2">
    <source>
        <dbReference type="Proteomes" id="UP000431401"/>
    </source>
</evidence>
<evidence type="ECO:0000313" key="1">
    <source>
        <dbReference type="EMBL" id="MQY29833.1"/>
    </source>
</evidence>
<accession>A0A7K0DVM1</accession>